<dbReference type="OrthoDB" id="9801753at2"/>
<keyword evidence="1" id="KW-1003">Cell membrane</keyword>
<dbReference type="PANTHER" id="PTHR33383">
    <property type="entry name" value="MEMBRANE PROTEIN INSERTION EFFICIENCY FACTOR-RELATED"/>
    <property type="match status" value="1"/>
</dbReference>
<dbReference type="GO" id="GO:0005886">
    <property type="term" value="C:plasma membrane"/>
    <property type="evidence" value="ECO:0007669"/>
    <property type="project" value="UniProtKB-SubCell"/>
</dbReference>
<keyword evidence="1" id="KW-0472">Membrane</keyword>
<comment type="similarity">
    <text evidence="1">Belongs to the UPF0161 family.</text>
</comment>
<dbReference type="AlphaFoldDB" id="A0A5D3YI39"/>
<evidence type="ECO:0000313" key="3">
    <source>
        <dbReference type="Proteomes" id="UP000324595"/>
    </source>
</evidence>
<comment type="subcellular location">
    <subcellularLocation>
        <location evidence="1">Cell membrane</location>
        <topology evidence="1">Peripheral membrane protein</topology>
        <orientation evidence="1">Cytoplasmic side</orientation>
    </subcellularLocation>
</comment>
<reference evidence="2 3" key="1">
    <citation type="submission" date="2019-07" db="EMBL/GenBank/DDBJ databases">
        <title>Genomic Encyclopedia of Archaeal and Bacterial Type Strains, Phase II (KMG-II): from individual species to whole genera.</title>
        <authorList>
            <person name="Goeker M."/>
        </authorList>
    </citation>
    <scope>NUCLEOTIDE SEQUENCE [LARGE SCALE GENOMIC DNA]</scope>
    <source>
        <strain evidence="2 3">DSM 21935</strain>
    </source>
</reference>
<dbReference type="PANTHER" id="PTHR33383:SF1">
    <property type="entry name" value="MEMBRANE PROTEIN INSERTION EFFICIENCY FACTOR-RELATED"/>
    <property type="match status" value="1"/>
</dbReference>
<dbReference type="RefSeq" id="WP_148898520.1">
    <property type="nucleotide sequence ID" value="NZ_VNHY01000002.1"/>
</dbReference>
<organism evidence="2 3">
    <name type="scientific">Fodinibius salinus</name>
    <dbReference type="NCBI Taxonomy" id="860790"/>
    <lineage>
        <taxon>Bacteria</taxon>
        <taxon>Pseudomonadati</taxon>
        <taxon>Balneolota</taxon>
        <taxon>Balneolia</taxon>
        <taxon>Balneolales</taxon>
        <taxon>Balneolaceae</taxon>
        <taxon>Fodinibius</taxon>
    </lineage>
</organism>
<dbReference type="HAMAP" id="MF_00386">
    <property type="entry name" value="UPF0161_YidD"/>
    <property type="match status" value="1"/>
</dbReference>
<evidence type="ECO:0000313" key="2">
    <source>
        <dbReference type="EMBL" id="TYP93453.1"/>
    </source>
</evidence>
<evidence type="ECO:0000256" key="1">
    <source>
        <dbReference type="HAMAP-Rule" id="MF_00386"/>
    </source>
</evidence>
<dbReference type="Proteomes" id="UP000324595">
    <property type="component" value="Unassembled WGS sequence"/>
</dbReference>
<comment type="caution">
    <text evidence="2">The sequence shown here is derived from an EMBL/GenBank/DDBJ whole genome shotgun (WGS) entry which is preliminary data.</text>
</comment>
<keyword evidence="3" id="KW-1185">Reference proteome</keyword>
<gene>
    <name evidence="2" type="ORF">LX73_1157</name>
</gene>
<dbReference type="InterPro" id="IPR002696">
    <property type="entry name" value="Membr_insert_effic_factor_YidD"/>
</dbReference>
<dbReference type="EMBL" id="VNHY01000002">
    <property type="protein sequence ID" value="TYP93453.1"/>
    <property type="molecule type" value="Genomic_DNA"/>
</dbReference>
<dbReference type="NCBIfam" id="TIGR00278">
    <property type="entry name" value="membrane protein insertion efficiency factor YidD"/>
    <property type="match status" value="1"/>
</dbReference>
<dbReference type="Pfam" id="PF01809">
    <property type="entry name" value="YidD"/>
    <property type="match status" value="1"/>
</dbReference>
<sequence length="77" mass="9047">MKYLFIGLIRLYQNIISPWMPSSCRYHPTCSQYSIEAFRKHGAFKGFWLTVKRISRCHPWSDGGHDPVPEQHSNPKI</sequence>
<comment type="function">
    <text evidence="1">Could be involved in insertion of integral membrane proteins into the membrane.</text>
</comment>
<proteinExistence type="inferred from homology"/>
<protein>
    <recommendedName>
        <fullName evidence="1">Putative membrane protein insertion efficiency factor</fullName>
    </recommendedName>
</protein>
<dbReference type="SMART" id="SM01234">
    <property type="entry name" value="Haemolytic"/>
    <property type="match status" value="1"/>
</dbReference>
<name>A0A5D3YI39_9BACT</name>
<accession>A0A5D3YI39</accession>